<dbReference type="PANTHER" id="PTHR46890">
    <property type="entry name" value="NON-LTR RETROLELEMENT REVERSE TRANSCRIPTASE-LIKE PROTEIN-RELATED"/>
    <property type="match status" value="1"/>
</dbReference>
<dbReference type="InterPro" id="IPR052343">
    <property type="entry name" value="Retrotransposon-Effector_Assoc"/>
</dbReference>
<dbReference type="SUPFAM" id="SSF56219">
    <property type="entry name" value="DNase I-like"/>
    <property type="match status" value="1"/>
</dbReference>
<evidence type="ECO:0000313" key="3">
    <source>
        <dbReference type="Proteomes" id="UP000694864"/>
    </source>
</evidence>
<dbReference type="GeneID" id="104748899"/>
<dbReference type="SUPFAM" id="SSF53098">
    <property type="entry name" value="Ribonuclease H-like"/>
    <property type="match status" value="1"/>
</dbReference>
<dbReference type="Proteomes" id="UP000694864">
    <property type="component" value="Chromosome 15"/>
</dbReference>
<gene>
    <name evidence="4" type="primary">LOC104748899</name>
</gene>
<dbReference type="InterPro" id="IPR036691">
    <property type="entry name" value="Endo/exonu/phosph_ase_sf"/>
</dbReference>
<dbReference type="InterPro" id="IPR012337">
    <property type="entry name" value="RNaseH-like_sf"/>
</dbReference>
<dbReference type="Pfam" id="PF00078">
    <property type="entry name" value="RVT_1"/>
    <property type="match status" value="1"/>
</dbReference>
<dbReference type="InterPro" id="IPR000477">
    <property type="entry name" value="RT_dom"/>
</dbReference>
<proteinExistence type="predicted"/>
<feature type="domain" description="Reverse transcriptase" evidence="1">
    <location>
        <begin position="311"/>
        <end position="501"/>
    </location>
</feature>
<dbReference type="InterPro" id="IPR036397">
    <property type="entry name" value="RNaseH_sf"/>
</dbReference>
<organism evidence="3 4">
    <name type="scientific">Camelina sativa</name>
    <name type="common">False flax</name>
    <name type="synonym">Myagrum sativum</name>
    <dbReference type="NCBI Taxonomy" id="90675"/>
    <lineage>
        <taxon>Eukaryota</taxon>
        <taxon>Viridiplantae</taxon>
        <taxon>Streptophyta</taxon>
        <taxon>Embryophyta</taxon>
        <taxon>Tracheophyta</taxon>
        <taxon>Spermatophyta</taxon>
        <taxon>Magnoliopsida</taxon>
        <taxon>eudicotyledons</taxon>
        <taxon>Gunneridae</taxon>
        <taxon>Pentapetalae</taxon>
        <taxon>rosids</taxon>
        <taxon>malvids</taxon>
        <taxon>Brassicales</taxon>
        <taxon>Brassicaceae</taxon>
        <taxon>Camelineae</taxon>
        <taxon>Camelina</taxon>
    </lineage>
</organism>
<dbReference type="InterPro" id="IPR002156">
    <property type="entry name" value="RNaseH_domain"/>
</dbReference>
<name>A0ABM0WBR8_CAMSA</name>
<protein>
    <submittedName>
        <fullName evidence="4">Uncharacterized protein LOC104748899</fullName>
    </submittedName>
</protein>
<reference evidence="4" key="2">
    <citation type="submission" date="2025-08" db="UniProtKB">
        <authorList>
            <consortium name="RefSeq"/>
        </authorList>
    </citation>
    <scope>IDENTIFICATION</scope>
    <source>
        <tissue evidence="4">Leaf</tissue>
    </source>
</reference>
<feature type="domain" description="RNase H type-1" evidence="2">
    <location>
        <begin position="874"/>
        <end position="994"/>
    </location>
</feature>
<dbReference type="PANTHER" id="PTHR46890:SF48">
    <property type="entry name" value="RNA-DIRECTED DNA POLYMERASE"/>
    <property type="match status" value="1"/>
</dbReference>
<evidence type="ECO:0000313" key="4">
    <source>
        <dbReference type="RefSeq" id="XP_010468779.1"/>
    </source>
</evidence>
<reference evidence="3" key="1">
    <citation type="journal article" date="2014" name="Nat. Commun.">
        <title>The emerging biofuel crop Camelina sativa retains a highly undifferentiated hexaploid genome structure.</title>
        <authorList>
            <person name="Kagale S."/>
            <person name="Koh C."/>
            <person name="Nixon J."/>
            <person name="Bollina V."/>
            <person name="Clarke W.E."/>
            <person name="Tuteja R."/>
            <person name="Spillane C."/>
            <person name="Robinson S.J."/>
            <person name="Links M.G."/>
            <person name="Clarke C."/>
            <person name="Higgins E.E."/>
            <person name="Huebert T."/>
            <person name="Sharpe A.G."/>
            <person name="Parkin I.A."/>
        </authorList>
    </citation>
    <scope>NUCLEOTIDE SEQUENCE [LARGE SCALE GENOMIC DNA]</scope>
    <source>
        <strain evidence="3">cv. DH55</strain>
    </source>
</reference>
<evidence type="ECO:0000259" key="2">
    <source>
        <dbReference type="Pfam" id="PF13456"/>
    </source>
</evidence>
<keyword evidence="3" id="KW-1185">Reference proteome</keyword>
<dbReference type="CDD" id="cd06222">
    <property type="entry name" value="RNase_H_like"/>
    <property type="match status" value="1"/>
</dbReference>
<evidence type="ECO:0000259" key="1">
    <source>
        <dbReference type="Pfam" id="PF00078"/>
    </source>
</evidence>
<sequence length="1013" mass="114919">MIQDCGFLEFPYLGDYLSWRGWRDKKPIRCRLDRALGTEEWHDQYLDTVTEYLPMIASDHKPLVVSIGAKRPRGRRCFMFDKRWIVTKLGNCRRAISQWRKEQVPYGRETIEDLKRKLEVAQADDSVGQEVLSDLTSRLREAYRDEEIYWYLKSRNRWMRVGDKNTKYFHAQTKQRRARNRIVGLYDRNNVWSTKDDDICKTAVSYFEDLFTSISPDSFEEALSEIEGVITEEINDRLTAPATEAEVRKVLFMMHPDKAPGPDGMTALFFQKAWGVVKADLVSTVNQFFEEGVFDRSLNRTNLCLIPMVAKPTRMTELRPISLCNVGYKIISKILCQRLKLVLPKLISETQSAFVPGRLILDNILIAQEMFHGLRTNPSCKGKFMAIKTDMSKAYDRVQWGFVEALLRKMGFSGDPLSPYLFILCTEVLIANIRKAEREKRITGIKVANKCLAITHLLFADDSLFFCRVDKDQCGVILDILKQYEAVSGQQINFDKSSIQFGHKVEEGVKREVQEVLGILNLGGMGSYLGILESLGGSKTKVFSYVRDRLQNRTNGWTAKQLSRGGKEVMIKSVATALWRLIEAPESLFARVFKGRYYRNSNPMDPICSYSPSYVWRSIVSARSLVNKGLIIRVGSGDSISIWTDPWIPAQSPRPAVSKGPLQDPSLKISHLIDRQSNFWRLDMLFEHFPPEEAVLIRAIPLGSSQTDDSLGWHFTKLGNQANLRWQGIACDSGCARCGADEETVNHAIFRCPPARQAWALAQVPVGEVSFPTTSIYANVDHFLGTDNPGAQVAAFPWIMWYIWKARNARVFENVVEKPEEVVRIAVGESTTWLQAQIEEEVEDQLGNSRVSTAREIGRARSLPTASSGYRCLVDGSWKLGDVYAGAGWVCSAAMDGSMIKGATNFCQSLSPLHAEVEAFVWAMRCMIGHDFREVAFYTDCSDLVKMVSSPQDWPAFKTYLDDIVLDREEFTSFSLSLIPRSVNVSADSLARQARTSPQHVLFVDSFPSHWLI</sequence>
<dbReference type="InterPro" id="IPR044730">
    <property type="entry name" value="RNase_H-like_dom_plant"/>
</dbReference>
<dbReference type="Pfam" id="PF13456">
    <property type="entry name" value="RVT_3"/>
    <property type="match status" value="1"/>
</dbReference>
<accession>A0ABM0WBR8</accession>
<dbReference type="RefSeq" id="XP_010468779.1">
    <property type="nucleotide sequence ID" value="XM_010470477.1"/>
</dbReference>
<dbReference type="Gene3D" id="3.30.420.10">
    <property type="entry name" value="Ribonuclease H-like superfamily/Ribonuclease H"/>
    <property type="match status" value="1"/>
</dbReference>
<dbReference type="CDD" id="cd01650">
    <property type="entry name" value="RT_nLTR_like"/>
    <property type="match status" value="1"/>
</dbReference>